<evidence type="ECO:0000256" key="1">
    <source>
        <dbReference type="ARBA" id="ARBA00004141"/>
    </source>
</evidence>
<evidence type="ECO:0000259" key="7">
    <source>
        <dbReference type="Pfam" id="PF12698"/>
    </source>
</evidence>
<evidence type="ECO:0000256" key="3">
    <source>
        <dbReference type="ARBA" id="ARBA00022989"/>
    </source>
</evidence>
<feature type="domain" description="ABC-2 type transporter transmembrane" evidence="7">
    <location>
        <begin position="585"/>
        <end position="882"/>
    </location>
</feature>
<sequence>MTQWMKKTLKLFCLDWQRIFRSKLTFILMIALMVIPSLYAWFNIAALWDPYANTKDITIAVYSDDQTVSVLNKKVNIGDQIVENLKENETIGWQFVDSKAELDQGVKSGKFYGGIYLPKDFSANLVSFVDGEIQKPEINYSVNQKINAIAPKITDKGANTIKDTISQEFIGTVSETLLTVFNEVGFSLDDNLISIHKITGKLLDLDDRLGEIDGYTQEVVALNEKLPEFQEKLNKANEMLAFIPEVNQIGEKVLEVNKLMPKVKESGQLILTLEEKIPEIEHAGKQIQMIDDDFDTIAQTLDDTLQEAANGLVLIEQAQMILPDVQKLAVTANQMIPEIATSIGEIQTALPQIANGIGTGIQIVATIAQDIQQTTQRLAELLGDNELTDTQKSEIKTTLAHLNDQLNALSEMLTSTIGMLQQLQAMTENTSLDSLIQLLATAQSEIPTLQQTIAFVSANVDQWSLAQLKQQLTIISQESGDLANLLAPITPTLINEKVAPMLEQLQEMLETAKKITGKVVDEAFIQQLDTLLTNTTKTVTQAMTFLEKYQAQLPAVKEEIHQANELLNGNMTTIIAAIHTAADLYENELPKIEAKLTKAATFIQNDLPSVEADLVSTVEMMNEKMPQVTEALAQATTMIEEDWPNIRTGIHKVADLVRQGQEDVNLNELIKLLKSDAQMESDFLSNPITIDQKDVYPVPNNGSASAPFYTALCLWVGAVLFSSIAATEFELTKEEQKCYTKRQQFVARMGTFLVVALFQALIVSVGNHWLLGTYNVNPFYSVLFALLIGLAFMMMVYVLVALFGNLGKGAAIIILVLSISGGGGNYPVEMSGKFFQFIHPFLPFTYAVNLLRESVGGIYWPNTWQPILILTSITFIFGILGTWLYPKVRPYFKKLNEQLHEGKILH</sequence>
<comment type="caution">
    <text evidence="8">The sequence shown here is derived from an EMBL/GenBank/DDBJ whole genome shotgun (WGS) entry which is preliminary data.</text>
</comment>
<dbReference type="OrthoDB" id="9811483at2"/>
<keyword evidence="5" id="KW-0175">Coiled coil</keyword>
<keyword evidence="9" id="KW-1185">Reference proteome</keyword>
<dbReference type="NCBIfam" id="TIGR03061">
    <property type="entry name" value="pip_yhgE_Nterm"/>
    <property type="match status" value="1"/>
</dbReference>
<dbReference type="GO" id="GO:0140359">
    <property type="term" value="F:ABC-type transporter activity"/>
    <property type="evidence" value="ECO:0007669"/>
    <property type="project" value="InterPro"/>
</dbReference>
<gene>
    <name evidence="8" type="ORF">RU93_GL002316</name>
</gene>
<dbReference type="STRING" id="328396.RU93_GL002316"/>
<feature type="transmembrane region" description="Helical" evidence="6">
    <location>
        <begin position="26"/>
        <end position="48"/>
    </location>
</feature>
<dbReference type="Proteomes" id="UP000182149">
    <property type="component" value="Unassembled WGS sequence"/>
</dbReference>
<evidence type="ECO:0000256" key="4">
    <source>
        <dbReference type="ARBA" id="ARBA00023136"/>
    </source>
</evidence>
<evidence type="ECO:0000256" key="5">
    <source>
        <dbReference type="SAM" id="Coils"/>
    </source>
</evidence>
<keyword evidence="4 6" id="KW-0472">Membrane</keyword>
<dbReference type="NCBIfam" id="TIGR03062">
    <property type="entry name" value="pip_yhgE_Cterm"/>
    <property type="match status" value="1"/>
</dbReference>
<proteinExistence type="predicted"/>
<keyword evidence="3 6" id="KW-1133">Transmembrane helix</keyword>
<dbReference type="PANTHER" id="PTHR43077:SF10">
    <property type="entry name" value="TRANSPORT PERMEASE PROTEIN"/>
    <property type="match status" value="1"/>
</dbReference>
<feature type="transmembrane region" description="Helical" evidence="6">
    <location>
        <begin position="810"/>
        <end position="828"/>
    </location>
</feature>
<dbReference type="GO" id="GO:0016020">
    <property type="term" value="C:membrane"/>
    <property type="evidence" value="ECO:0007669"/>
    <property type="project" value="UniProtKB-SubCell"/>
</dbReference>
<organism evidence="8 9">
    <name type="scientific">Enterococcus aquimarinus</name>
    <dbReference type="NCBI Taxonomy" id="328396"/>
    <lineage>
        <taxon>Bacteria</taxon>
        <taxon>Bacillati</taxon>
        <taxon>Bacillota</taxon>
        <taxon>Bacilli</taxon>
        <taxon>Lactobacillales</taxon>
        <taxon>Enterococcaceae</taxon>
        <taxon>Enterococcus</taxon>
    </lineage>
</organism>
<dbReference type="InterPro" id="IPR017500">
    <property type="entry name" value="Phage_infect_YhgE_N"/>
</dbReference>
<dbReference type="PANTHER" id="PTHR43077">
    <property type="entry name" value="TRANSPORT PERMEASE YVFS-RELATED"/>
    <property type="match status" value="1"/>
</dbReference>
<feature type="transmembrane region" description="Helical" evidence="6">
    <location>
        <begin position="782"/>
        <end position="803"/>
    </location>
</feature>
<comment type="subcellular location">
    <subcellularLocation>
        <location evidence="1">Membrane</location>
        <topology evidence="1">Multi-pass membrane protein</topology>
    </subcellularLocation>
</comment>
<accession>A0A1L8QS03</accession>
<feature type="domain" description="ABC-2 type transporter transmembrane" evidence="7">
    <location>
        <begin position="30"/>
        <end position="166"/>
    </location>
</feature>
<dbReference type="EMBL" id="JXKD01000009">
    <property type="protein sequence ID" value="OJG10291.1"/>
    <property type="molecule type" value="Genomic_DNA"/>
</dbReference>
<feature type="transmembrane region" description="Helical" evidence="6">
    <location>
        <begin position="708"/>
        <end position="729"/>
    </location>
</feature>
<evidence type="ECO:0000256" key="2">
    <source>
        <dbReference type="ARBA" id="ARBA00022692"/>
    </source>
</evidence>
<protein>
    <submittedName>
        <fullName evidence="8">YhgE/Pip domain-containing protein</fullName>
    </submittedName>
</protein>
<dbReference type="InterPro" id="IPR051328">
    <property type="entry name" value="T7SS_ABC-Transporter"/>
</dbReference>
<feature type="transmembrane region" description="Helical" evidence="6">
    <location>
        <begin position="864"/>
        <end position="885"/>
    </location>
</feature>
<dbReference type="RefSeq" id="WP_071875007.1">
    <property type="nucleotide sequence ID" value="NZ_JBHSHF010000015.1"/>
</dbReference>
<dbReference type="Pfam" id="PF12698">
    <property type="entry name" value="ABC2_membrane_3"/>
    <property type="match status" value="2"/>
</dbReference>
<keyword evidence="2 6" id="KW-0812">Transmembrane</keyword>
<dbReference type="InterPro" id="IPR013525">
    <property type="entry name" value="ABC2_TM"/>
</dbReference>
<dbReference type="AlphaFoldDB" id="A0A1L8QS03"/>
<evidence type="ECO:0000256" key="6">
    <source>
        <dbReference type="SAM" id="Phobius"/>
    </source>
</evidence>
<evidence type="ECO:0000313" key="9">
    <source>
        <dbReference type="Proteomes" id="UP000182149"/>
    </source>
</evidence>
<name>A0A1L8QS03_9ENTE</name>
<dbReference type="SUPFAM" id="SSF57997">
    <property type="entry name" value="Tropomyosin"/>
    <property type="match status" value="1"/>
</dbReference>
<feature type="coiled-coil region" evidence="5">
    <location>
        <begin position="212"/>
        <end position="239"/>
    </location>
</feature>
<dbReference type="Gene3D" id="3.40.1710.10">
    <property type="entry name" value="abc type-2 transporter like domain"/>
    <property type="match status" value="1"/>
</dbReference>
<feature type="transmembrane region" description="Helical" evidence="6">
    <location>
        <begin position="750"/>
        <end position="770"/>
    </location>
</feature>
<evidence type="ECO:0000313" key="8">
    <source>
        <dbReference type="EMBL" id="OJG10291.1"/>
    </source>
</evidence>
<dbReference type="InterPro" id="IPR017501">
    <property type="entry name" value="Phage_infect_YhgE_C"/>
</dbReference>
<reference evidence="8 9" key="1">
    <citation type="submission" date="2014-12" db="EMBL/GenBank/DDBJ databases">
        <title>Draft genome sequences of 29 type strains of Enterococci.</title>
        <authorList>
            <person name="Zhong Z."/>
            <person name="Sun Z."/>
            <person name="Liu W."/>
            <person name="Zhang W."/>
            <person name="Zhang H."/>
        </authorList>
    </citation>
    <scope>NUCLEOTIDE SEQUENCE [LARGE SCALE GENOMIC DNA]</scope>
    <source>
        <strain evidence="8 9">DSM 17690</strain>
    </source>
</reference>